<name>A0A4Y7PM50_9AGAM</name>
<proteinExistence type="predicted"/>
<dbReference type="OrthoDB" id="3067618at2759"/>
<gene>
    <name evidence="1" type="ORF">BD410DRAFT_622481</name>
</gene>
<evidence type="ECO:0000313" key="1">
    <source>
        <dbReference type="EMBL" id="TDL16494.1"/>
    </source>
</evidence>
<dbReference type="AlphaFoldDB" id="A0A4Y7PM50"/>
<dbReference type="VEuPathDB" id="FungiDB:BD410DRAFT_622481"/>
<accession>A0A4Y7PM50</accession>
<sequence>MDAIRREVQIPKHLNKSRPPADIPGLVWSPPDLPEFGIIPVSVQSTFGGLRIFPGGDCNTYMASGLCIATPDLSNLVLEEQNIVVIIDHVTALSMSARDLVEVEYFGGFICWPMRILESDHARYLPRKSDDLRAAILVVLHLRFLSWLDSFYFSNIRPGKNE</sequence>
<dbReference type="Proteomes" id="UP000294933">
    <property type="component" value="Unassembled WGS sequence"/>
</dbReference>
<dbReference type="EMBL" id="ML170242">
    <property type="protein sequence ID" value="TDL16494.1"/>
    <property type="molecule type" value="Genomic_DNA"/>
</dbReference>
<reference evidence="1 2" key="1">
    <citation type="submission" date="2018-06" db="EMBL/GenBank/DDBJ databases">
        <title>A transcriptomic atlas of mushroom development highlights an independent origin of complex multicellularity.</title>
        <authorList>
            <consortium name="DOE Joint Genome Institute"/>
            <person name="Krizsan K."/>
            <person name="Almasi E."/>
            <person name="Merenyi Z."/>
            <person name="Sahu N."/>
            <person name="Viragh M."/>
            <person name="Koszo T."/>
            <person name="Mondo S."/>
            <person name="Kiss B."/>
            <person name="Balint B."/>
            <person name="Kues U."/>
            <person name="Barry K."/>
            <person name="Hegedus J.C."/>
            <person name="Henrissat B."/>
            <person name="Johnson J."/>
            <person name="Lipzen A."/>
            <person name="Ohm R."/>
            <person name="Nagy I."/>
            <person name="Pangilinan J."/>
            <person name="Yan J."/>
            <person name="Xiong Y."/>
            <person name="Grigoriev I.V."/>
            <person name="Hibbett D.S."/>
            <person name="Nagy L.G."/>
        </authorList>
    </citation>
    <scope>NUCLEOTIDE SEQUENCE [LARGE SCALE GENOMIC DNA]</scope>
    <source>
        <strain evidence="1 2">SZMC22713</strain>
    </source>
</reference>
<keyword evidence="2" id="KW-1185">Reference proteome</keyword>
<protein>
    <submittedName>
        <fullName evidence="1">Uncharacterized protein</fullName>
    </submittedName>
</protein>
<evidence type="ECO:0000313" key="2">
    <source>
        <dbReference type="Proteomes" id="UP000294933"/>
    </source>
</evidence>
<organism evidence="1 2">
    <name type="scientific">Rickenella mellea</name>
    <dbReference type="NCBI Taxonomy" id="50990"/>
    <lineage>
        <taxon>Eukaryota</taxon>
        <taxon>Fungi</taxon>
        <taxon>Dikarya</taxon>
        <taxon>Basidiomycota</taxon>
        <taxon>Agaricomycotina</taxon>
        <taxon>Agaricomycetes</taxon>
        <taxon>Hymenochaetales</taxon>
        <taxon>Rickenellaceae</taxon>
        <taxon>Rickenella</taxon>
    </lineage>
</organism>